<keyword evidence="5" id="KW-0472">Membrane</keyword>
<reference evidence="7 8" key="1">
    <citation type="journal article" date="2019" name="Proc. Natl. Acad. Sci. U.S.A.">
        <title>Regulatory changes in pterin and carotenoid genes underlie balanced color polymorphisms in the wall lizard.</title>
        <authorList>
            <person name="Andrade P."/>
            <person name="Pinho C."/>
            <person name="Perez I de Lanuza G."/>
            <person name="Afonso S."/>
            <person name="Brejcha J."/>
            <person name="Rubin C.J."/>
            <person name="Wallerman O."/>
            <person name="Pereira P."/>
            <person name="Sabatino S.J."/>
            <person name="Bellati A."/>
            <person name="Pellitteri-Rosa D."/>
            <person name="Bosakova Z."/>
            <person name="Bunikis I."/>
            <person name="Carretero M.A."/>
            <person name="Feiner N."/>
            <person name="Marsik P."/>
            <person name="Pauperio F."/>
            <person name="Salvi D."/>
            <person name="Soler L."/>
            <person name="While G.M."/>
            <person name="Uller T."/>
            <person name="Font E."/>
            <person name="Andersson L."/>
            <person name="Carneiro M."/>
        </authorList>
    </citation>
    <scope>NUCLEOTIDE SEQUENCE</scope>
</reference>
<dbReference type="PANTHER" id="PTHR24103">
    <property type="entry name" value="E3 UBIQUITIN-PROTEIN LIGASE TRIM"/>
    <property type="match status" value="1"/>
</dbReference>
<evidence type="ECO:0000256" key="4">
    <source>
        <dbReference type="SAM" id="MobiDB-lite"/>
    </source>
</evidence>
<dbReference type="InterPro" id="IPR003879">
    <property type="entry name" value="Butyrophylin_SPRY"/>
</dbReference>
<dbReference type="PROSITE" id="PS50188">
    <property type="entry name" value="B302_SPRY"/>
    <property type="match status" value="1"/>
</dbReference>
<keyword evidence="8" id="KW-1185">Reference proteome</keyword>
<dbReference type="InterPro" id="IPR003877">
    <property type="entry name" value="SPRY_dom"/>
</dbReference>
<reference evidence="7" key="3">
    <citation type="submission" date="2025-09" db="UniProtKB">
        <authorList>
            <consortium name="Ensembl"/>
        </authorList>
    </citation>
    <scope>IDENTIFICATION</scope>
</reference>
<dbReference type="SMART" id="SM00589">
    <property type="entry name" value="PRY"/>
    <property type="match status" value="1"/>
</dbReference>
<feature type="domain" description="B30.2/SPRY" evidence="6">
    <location>
        <begin position="68"/>
        <end position="259"/>
    </location>
</feature>
<dbReference type="InterPro" id="IPR006574">
    <property type="entry name" value="PRY"/>
</dbReference>
<dbReference type="Pfam" id="PF00622">
    <property type="entry name" value="SPRY"/>
    <property type="match status" value="1"/>
</dbReference>
<dbReference type="Ensembl" id="ENSPMRT00000003972.1">
    <property type="protein sequence ID" value="ENSPMRP00000003709.1"/>
    <property type="gene ID" value="ENSPMRG00000002584.1"/>
</dbReference>
<dbReference type="CDD" id="cd12888">
    <property type="entry name" value="SPRY_PRY_TRIM7_like"/>
    <property type="match status" value="1"/>
</dbReference>
<keyword evidence="2" id="KW-0800">Toxin</keyword>
<keyword evidence="5" id="KW-1133">Transmembrane helix</keyword>
<dbReference type="GeneTree" id="ENSGT01030000234669"/>
<dbReference type="SMART" id="SM00449">
    <property type="entry name" value="SPRY"/>
    <property type="match status" value="1"/>
</dbReference>
<accession>A0A670HVD9</accession>
<dbReference type="Proteomes" id="UP000472272">
    <property type="component" value="Chromosome 2"/>
</dbReference>
<comment type="function">
    <text evidence="3">Neurotoxin that produces dose-dependent hypolocomotion and hyperalgesia in mice. May directly act on the central nervous system, as it is 6500-fold more potent when administered intracerebroventricularly than intraperitoneal.</text>
</comment>
<keyword evidence="5" id="KW-0812">Transmembrane</keyword>
<evidence type="ECO:0000313" key="7">
    <source>
        <dbReference type="Ensembl" id="ENSPMRP00000003709.1"/>
    </source>
</evidence>
<dbReference type="Pfam" id="PF13765">
    <property type="entry name" value="PRY"/>
    <property type="match status" value="1"/>
</dbReference>
<evidence type="ECO:0000259" key="6">
    <source>
        <dbReference type="PROSITE" id="PS50188"/>
    </source>
</evidence>
<evidence type="ECO:0000256" key="5">
    <source>
        <dbReference type="SAM" id="Phobius"/>
    </source>
</evidence>
<evidence type="ECO:0000256" key="3">
    <source>
        <dbReference type="ARBA" id="ARBA00034460"/>
    </source>
</evidence>
<proteinExistence type="inferred from homology"/>
<evidence type="ECO:0000256" key="1">
    <source>
        <dbReference type="ARBA" id="ARBA00009651"/>
    </source>
</evidence>
<feature type="transmembrane region" description="Helical" evidence="5">
    <location>
        <begin position="40"/>
        <end position="61"/>
    </location>
</feature>
<evidence type="ECO:0000256" key="2">
    <source>
        <dbReference type="ARBA" id="ARBA00022699"/>
    </source>
</evidence>
<evidence type="ECO:0000313" key="8">
    <source>
        <dbReference type="Proteomes" id="UP000472272"/>
    </source>
</evidence>
<dbReference type="PRINTS" id="PR01407">
    <property type="entry name" value="BUTYPHLNCDUF"/>
</dbReference>
<dbReference type="InterPro" id="IPR050143">
    <property type="entry name" value="TRIM/RBCC"/>
</dbReference>
<name>A0A670HVD9_PODMU</name>
<protein>
    <submittedName>
        <fullName evidence="7">Zinc finger protein RFP-like</fullName>
    </submittedName>
</protein>
<sequence length="259" mass="28509">MEDEEGYMTIDRGSRDTYAPPVPPKPQETPSKCCKVTLRVLLAVSIALNVALIIVLIVFQVRNVEGGSCSPSSPNSCTALPGNPTARVTLDPDTAHRRLVVSKDEKSVRWGEVEQTFPNSAKRFNQRAFVLGREGFASGKHCWEVGVKGKGEWAVGVAKESVKREGPTGFSPAAGIWGIGEYEGLGNYIAFTSPQHTRLSLGRRPRNIRVFLDYTAGQVDFFDPETQTTIYTFSSATFGGEKVLPWFRVWDGTELIVRP</sequence>
<comment type="similarity">
    <text evidence="1">Belongs to the ohanin/vespryn family.</text>
</comment>
<gene>
    <name evidence="7" type="primary">LOC114592032</name>
</gene>
<dbReference type="InterPro" id="IPR013320">
    <property type="entry name" value="ConA-like_dom_sf"/>
</dbReference>
<reference evidence="7" key="2">
    <citation type="submission" date="2025-08" db="UniProtKB">
        <authorList>
            <consortium name="Ensembl"/>
        </authorList>
    </citation>
    <scope>IDENTIFICATION</scope>
</reference>
<dbReference type="AlphaFoldDB" id="A0A670HVD9"/>
<dbReference type="FunFam" id="2.60.120.920:FF:000004">
    <property type="entry name" value="Butyrophilin subfamily 1 member A1"/>
    <property type="match status" value="1"/>
</dbReference>
<dbReference type="SUPFAM" id="SSF49899">
    <property type="entry name" value="Concanavalin A-like lectins/glucanases"/>
    <property type="match status" value="1"/>
</dbReference>
<dbReference type="InterPro" id="IPR001870">
    <property type="entry name" value="B30.2/SPRY"/>
</dbReference>
<dbReference type="InterPro" id="IPR043136">
    <property type="entry name" value="B30.2/SPRY_sf"/>
</dbReference>
<keyword evidence="2" id="KW-0528">Neurotoxin</keyword>
<feature type="region of interest" description="Disordered" evidence="4">
    <location>
        <begin position="1"/>
        <end position="29"/>
    </location>
</feature>
<organism evidence="7 8">
    <name type="scientific">Podarcis muralis</name>
    <name type="common">Wall lizard</name>
    <name type="synonym">Lacerta muralis</name>
    <dbReference type="NCBI Taxonomy" id="64176"/>
    <lineage>
        <taxon>Eukaryota</taxon>
        <taxon>Metazoa</taxon>
        <taxon>Chordata</taxon>
        <taxon>Craniata</taxon>
        <taxon>Vertebrata</taxon>
        <taxon>Euteleostomi</taxon>
        <taxon>Lepidosauria</taxon>
        <taxon>Squamata</taxon>
        <taxon>Bifurcata</taxon>
        <taxon>Unidentata</taxon>
        <taxon>Episquamata</taxon>
        <taxon>Laterata</taxon>
        <taxon>Lacertibaenia</taxon>
        <taxon>Lacertidae</taxon>
        <taxon>Podarcis</taxon>
    </lineage>
</organism>
<dbReference type="Gene3D" id="2.60.120.920">
    <property type="match status" value="1"/>
</dbReference>